<evidence type="ECO:0000259" key="13">
    <source>
        <dbReference type="Pfam" id="PF08546"/>
    </source>
</evidence>
<comment type="catalytic activity">
    <reaction evidence="10 11">
        <text>(R)-pantoate + NADP(+) = 2-dehydropantoate + NADPH + H(+)</text>
        <dbReference type="Rhea" id="RHEA:16233"/>
        <dbReference type="ChEBI" id="CHEBI:11561"/>
        <dbReference type="ChEBI" id="CHEBI:15378"/>
        <dbReference type="ChEBI" id="CHEBI:15980"/>
        <dbReference type="ChEBI" id="CHEBI:57783"/>
        <dbReference type="ChEBI" id="CHEBI:58349"/>
        <dbReference type="EC" id="1.1.1.169"/>
    </reaction>
</comment>
<organism evidence="14 15">
    <name type="scientific">Cohnella pontilimi</name>
    <dbReference type="NCBI Taxonomy" id="2564100"/>
    <lineage>
        <taxon>Bacteria</taxon>
        <taxon>Bacillati</taxon>
        <taxon>Bacillota</taxon>
        <taxon>Bacilli</taxon>
        <taxon>Bacillales</taxon>
        <taxon>Paenibacillaceae</taxon>
        <taxon>Cohnella</taxon>
    </lineage>
</organism>
<proteinExistence type="inferred from homology"/>
<dbReference type="InterPro" id="IPR013328">
    <property type="entry name" value="6PGD_dom2"/>
</dbReference>
<dbReference type="SUPFAM" id="SSF51735">
    <property type="entry name" value="NAD(P)-binding Rossmann-fold domains"/>
    <property type="match status" value="1"/>
</dbReference>
<comment type="caution">
    <text evidence="14">The sequence shown here is derived from an EMBL/GenBank/DDBJ whole genome shotgun (WGS) entry which is preliminary data.</text>
</comment>
<dbReference type="AlphaFoldDB" id="A0A4U0FEW1"/>
<name>A0A4U0FEW1_9BACL</name>
<dbReference type="UniPathway" id="UPA00028">
    <property type="reaction ID" value="UER00004"/>
</dbReference>
<dbReference type="InterPro" id="IPR013752">
    <property type="entry name" value="KPA_reductase"/>
</dbReference>
<gene>
    <name evidence="14" type="ORF">E5161_05725</name>
</gene>
<evidence type="ECO:0000256" key="9">
    <source>
        <dbReference type="ARBA" id="ARBA00032024"/>
    </source>
</evidence>
<evidence type="ECO:0000256" key="4">
    <source>
        <dbReference type="ARBA" id="ARBA00013014"/>
    </source>
</evidence>
<evidence type="ECO:0000256" key="3">
    <source>
        <dbReference type="ARBA" id="ARBA00007870"/>
    </source>
</evidence>
<dbReference type="RefSeq" id="WP_136776751.1">
    <property type="nucleotide sequence ID" value="NZ_SUPK01000002.1"/>
</dbReference>
<dbReference type="GO" id="GO:0008677">
    <property type="term" value="F:2-dehydropantoate 2-reductase activity"/>
    <property type="evidence" value="ECO:0007669"/>
    <property type="project" value="UniProtKB-EC"/>
</dbReference>
<dbReference type="NCBIfam" id="TIGR00745">
    <property type="entry name" value="apbA_panE"/>
    <property type="match status" value="1"/>
</dbReference>
<evidence type="ECO:0000256" key="2">
    <source>
        <dbReference type="ARBA" id="ARBA00004994"/>
    </source>
</evidence>
<dbReference type="GO" id="GO:0050661">
    <property type="term" value="F:NADP binding"/>
    <property type="evidence" value="ECO:0007669"/>
    <property type="project" value="TreeGrafter"/>
</dbReference>
<evidence type="ECO:0000256" key="7">
    <source>
        <dbReference type="ARBA" id="ARBA00022857"/>
    </source>
</evidence>
<dbReference type="Gene3D" id="1.10.1040.10">
    <property type="entry name" value="N-(1-d-carboxylethyl)-l-norvaline Dehydrogenase, domain 2"/>
    <property type="match status" value="1"/>
</dbReference>
<accession>A0A4U0FEW1</accession>
<dbReference type="Proteomes" id="UP000309673">
    <property type="component" value="Unassembled WGS sequence"/>
</dbReference>
<evidence type="ECO:0000256" key="1">
    <source>
        <dbReference type="ARBA" id="ARBA00002919"/>
    </source>
</evidence>
<evidence type="ECO:0000256" key="10">
    <source>
        <dbReference type="ARBA" id="ARBA00048793"/>
    </source>
</evidence>
<feature type="domain" description="Ketopantoate reductase N-terminal" evidence="12">
    <location>
        <begin position="4"/>
        <end position="155"/>
    </location>
</feature>
<evidence type="ECO:0000313" key="14">
    <source>
        <dbReference type="EMBL" id="TJY43387.1"/>
    </source>
</evidence>
<keyword evidence="15" id="KW-1185">Reference proteome</keyword>
<dbReference type="EMBL" id="SUPK01000002">
    <property type="protein sequence ID" value="TJY43387.1"/>
    <property type="molecule type" value="Genomic_DNA"/>
</dbReference>
<evidence type="ECO:0000256" key="5">
    <source>
        <dbReference type="ARBA" id="ARBA00019465"/>
    </source>
</evidence>
<dbReference type="InterPro" id="IPR013332">
    <property type="entry name" value="KPR_N"/>
</dbReference>
<evidence type="ECO:0000256" key="6">
    <source>
        <dbReference type="ARBA" id="ARBA00022655"/>
    </source>
</evidence>
<dbReference type="EC" id="1.1.1.169" evidence="4 11"/>
<dbReference type="PANTHER" id="PTHR43765:SF2">
    <property type="entry name" value="2-DEHYDROPANTOATE 2-REDUCTASE"/>
    <property type="match status" value="1"/>
</dbReference>
<comment type="similarity">
    <text evidence="3 11">Belongs to the ketopantoate reductase family.</text>
</comment>
<dbReference type="InterPro" id="IPR008927">
    <property type="entry name" value="6-PGluconate_DH-like_C_sf"/>
</dbReference>
<comment type="pathway">
    <text evidence="2 11">Cofactor biosynthesis; (R)-pantothenate biosynthesis; (R)-pantoate from 3-methyl-2-oxobutanoate: step 2/2.</text>
</comment>
<keyword evidence="7 11" id="KW-0521">NADP</keyword>
<dbReference type="InterPro" id="IPR003710">
    <property type="entry name" value="ApbA"/>
</dbReference>
<dbReference type="Gene3D" id="3.40.50.720">
    <property type="entry name" value="NAD(P)-binding Rossmann-like Domain"/>
    <property type="match status" value="1"/>
</dbReference>
<dbReference type="OrthoDB" id="9800163at2"/>
<dbReference type="PANTHER" id="PTHR43765">
    <property type="entry name" value="2-DEHYDROPANTOATE 2-REDUCTASE-RELATED"/>
    <property type="match status" value="1"/>
</dbReference>
<keyword evidence="6 11" id="KW-0566">Pantothenate biosynthesis</keyword>
<dbReference type="GO" id="GO:0015940">
    <property type="term" value="P:pantothenate biosynthetic process"/>
    <property type="evidence" value="ECO:0007669"/>
    <property type="project" value="UniProtKB-UniPathway"/>
</dbReference>
<evidence type="ECO:0000256" key="11">
    <source>
        <dbReference type="RuleBase" id="RU362068"/>
    </source>
</evidence>
<dbReference type="GO" id="GO:0005737">
    <property type="term" value="C:cytoplasm"/>
    <property type="evidence" value="ECO:0007669"/>
    <property type="project" value="TreeGrafter"/>
</dbReference>
<evidence type="ECO:0000259" key="12">
    <source>
        <dbReference type="Pfam" id="PF02558"/>
    </source>
</evidence>
<feature type="domain" description="Ketopantoate reductase C-terminal" evidence="13">
    <location>
        <begin position="188"/>
        <end position="312"/>
    </location>
</feature>
<protein>
    <recommendedName>
        <fullName evidence="5 11">2-dehydropantoate 2-reductase</fullName>
        <ecNumber evidence="4 11">1.1.1.169</ecNumber>
    </recommendedName>
    <alternativeName>
        <fullName evidence="9 11">Ketopantoate reductase</fullName>
    </alternativeName>
</protein>
<dbReference type="Pfam" id="PF02558">
    <property type="entry name" value="ApbA"/>
    <property type="match status" value="1"/>
</dbReference>
<sequence>MTEIAVMGGGALGMLLAGKLGAAGCDVVLWTRSEDQAGTINREGITVESAASELKHVVPVRAIPLREVKPGYRGNVLLTVKQTAVGPALLEFLAKTLAEDGAVTLFQNGVGHVEPAAAALPGRRLLAAVTTEGALRTGTASVRHTGSGQTWIGSPSGAAGEAAGSAEHDETLIQMMEQAGFSVFMSNNIRERMLRKLLINAVINPLTAIWRVTNGELTATSGRQAVMEALFRETAHILQRTGLSGTDSSELWNSVLAVCSATSANRSSMLQDVLNGRETEIDALNGAVCRLAESAKIEAPLNAALTVLVKGIRSPEERKV</sequence>
<evidence type="ECO:0000256" key="8">
    <source>
        <dbReference type="ARBA" id="ARBA00023002"/>
    </source>
</evidence>
<dbReference type="SUPFAM" id="SSF48179">
    <property type="entry name" value="6-phosphogluconate dehydrogenase C-terminal domain-like"/>
    <property type="match status" value="1"/>
</dbReference>
<dbReference type="InterPro" id="IPR036291">
    <property type="entry name" value="NAD(P)-bd_dom_sf"/>
</dbReference>
<comment type="function">
    <text evidence="1 11">Catalyzes the NADPH-dependent reduction of ketopantoate into pantoic acid.</text>
</comment>
<reference evidence="14 15" key="1">
    <citation type="submission" date="2019-04" db="EMBL/GenBank/DDBJ databases">
        <title>Cohnella sp. nov., isolated from soil.</title>
        <authorList>
            <person name="Kim W."/>
        </authorList>
    </citation>
    <scope>NUCLEOTIDE SEQUENCE [LARGE SCALE GENOMIC DNA]</scope>
    <source>
        <strain evidence="14 15">CAU 1483</strain>
    </source>
</reference>
<evidence type="ECO:0000313" key="15">
    <source>
        <dbReference type="Proteomes" id="UP000309673"/>
    </source>
</evidence>
<keyword evidence="8 11" id="KW-0560">Oxidoreductase</keyword>
<dbReference type="Pfam" id="PF08546">
    <property type="entry name" value="ApbA_C"/>
    <property type="match status" value="1"/>
</dbReference>
<dbReference type="InterPro" id="IPR050838">
    <property type="entry name" value="Ketopantoate_reductase"/>
</dbReference>